<dbReference type="OrthoDB" id="3687641at2759"/>
<keyword evidence="5" id="KW-1185">Reference proteome</keyword>
<protein>
    <recommendedName>
        <fullName evidence="6">Tat pathway signal sequence</fullName>
    </recommendedName>
</protein>
<proteinExistence type="inferred from homology"/>
<evidence type="ECO:0000313" key="5">
    <source>
        <dbReference type="Proteomes" id="UP000094526"/>
    </source>
</evidence>
<reference evidence="5" key="1">
    <citation type="submission" date="2015-07" db="EMBL/GenBank/DDBJ databases">
        <authorList>
            <person name="Teixeira M.M."/>
            <person name="Souza R.C."/>
            <person name="Almeida L.G."/>
            <person name="Vicente V.A."/>
            <person name="de Hoog S."/>
            <person name="Bocca A.L."/>
            <person name="de Almeida S.R."/>
            <person name="Vasconcelos A.T."/>
            <person name="Felipe M.S."/>
        </authorList>
    </citation>
    <scope>NUCLEOTIDE SEQUENCE [LARGE SCALE GENOMIC DNA]</scope>
    <source>
        <strain evidence="5">KSF</strain>
    </source>
</reference>
<comment type="caution">
    <text evidence="4">The sequence shown here is derived from an EMBL/GenBank/DDBJ whole genome shotgun (WGS) entry which is preliminary data.</text>
</comment>
<name>A0A1C1CL01_9EURO</name>
<dbReference type="VEuPathDB" id="FungiDB:CLCR_04995"/>
<evidence type="ECO:0000313" key="4">
    <source>
        <dbReference type="EMBL" id="OCT49184.1"/>
    </source>
</evidence>
<dbReference type="eggNOG" id="ENOG502S2NN">
    <property type="taxonomic scope" value="Eukaryota"/>
</dbReference>
<comment type="pathway">
    <text evidence="1">Mycotoxin biosynthesis.</text>
</comment>
<dbReference type="Proteomes" id="UP000094526">
    <property type="component" value="Unassembled WGS sequence"/>
</dbReference>
<comment type="similarity">
    <text evidence="2">Belongs to the ustYa family.</text>
</comment>
<gene>
    <name evidence="4" type="ORF">CLCR_04995</name>
</gene>
<accession>A0A1C1CL01</accession>
<dbReference type="AlphaFoldDB" id="A0A1C1CL01"/>
<dbReference type="EMBL" id="LGRB01000011">
    <property type="protein sequence ID" value="OCT49184.1"/>
    <property type="molecule type" value="Genomic_DNA"/>
</dbReference>
<sequence length="277" mass="32006">MWPFPNAGEKGKYTPIQGGESFSSLDSEEVQSPLRFPSQPSWATKRLRCLPWATTLLFASTTVFLSMTQRSAPTLGSFDRGWATDFITVRSEIKAERITFNGSPAFDENKTMFVPNPDPVRYVGPPSPEIDKNWEKLTWGRYFLITEEEARASWGDEIEEYWDEQRGGYVTGLDVFHTLHCLDNMRKALHPEYYGDGKANQNHDMHQDHCIEHMRQFIMCSGDMTPIPTKYYPALGRNYVDSDRPHTCRNFEQLRQWMVDRYEGPTAVQPRTRSASK</sequence>
<dbReference type="PANTHER" id="PTHR33365:SF4">
    <property type="entry name" value="CYCLOCHLOROTINE BIOSYNTHESIS PROTEIN O"/>
    <property type="match status" value="1"/>
</dbReference>
<organism evidence="4 5">
    <name type="scientific">Cladophialophora carrionii</name>
    <dbReference type="NCBI Taxonomy" id="86049"/>
    <lineage>
        <taxon>Eukaryota</taxon>
        <taxon>Fungi</taxon>
        <taxon>Dikarya</taxon>
        <taxon>Ascomycota</taxon>
        <taxon>Pezizomycotina</taxon>
        <taxon>Eurotiomycetes</taxon>
        <taxon>Chaetothyriomycetidae</taxon>
        <taxon>Chaetothyriales</taxon>
        <taxon>Herpotrichiellaceae</taxon>
        <taxon>Cladophialophora</taxon>
    </lineage>
</organism>
<feature type="region of interest" description="Disordered" evidence="3">
    <location>
        <begin position="1"/>
        <end position="24"/>
    </location>
</feature>
<evidence type="ECO:0000256" key="1">
    <source>
        <dbReference type="ARBA" id="ARBA00004685"/>
    </source>
</evidence>
<dbReference type="GO" id="GO:0043386">
    <property type="term" value="P:mycotoxin biosynthetic process"/>
    <property type="evidence" value="ECO:0007669"/>
    <property type="project" value="InterPro"/>
</dbReference>
<dbReference type="InterPro" id="IPR021765">
    <property type="entry name" value="UstYa-like"/>
</dbReference>
<dbReference type="Pfam" id="PF11807">
    <property type="entry name" value="UstYa"/>
    <property type="match status" value="1"/>
</dbReference>
<dbReference type="PANTHER" id="PTHR33365">
    <property type="entry name" value="YALI0B05434P"/>
    <property type="match status" value="1"/>
</dbReference>
<dbReference type="VEuPathDB" id="FungiDB:G647_02747"/>
<evidence type="ECO:0000256" key="2">
    <source>
        <dbReference type="ARBA" id="ARBA00035112"/>
    </source>
</evidence>
<evidence type="ECO:0000256" key="3">
    <source>
        <dbReference type="SAM" id="MobiDB-lite"/>
    </source>
</evidence>
<evidence type="ECO:0008006" key="6">
    <source>
        <dbReference type="Google" id="ProtNLM"/>
    </source>
</evidence>
<dbReference type="STRING" id="86049.A0A1C1CL01"/>